<protein>
    <submittedName>
        <fullName evidence="2">Uncharacterized protein</fullName>
    </submittedName>
</protein>
<organism evidence="2 3">
    <name type="scientific">Paenibacillus albilobatus</name>
    <dbReference type="NCBI Taxonomy" id="2716884"/>
    <lineage>
        <taxon>Bacteria</taxon>
        <taxon>Bacillati</taxon>
        <taxon>Bacillota</taxon>
        <taxon>Bacilli</taxon>
        <taxon>Bacillales</taxon>
        <taxon>Paenibacillaceae</taxon>
        <taxon>Paenibacillus</taxon>
    </lineage>
</organism>
<feature type="region of interest" description="Disordered" evidence="1">
    <location>
        <begin position="1"/>
        <end position="63"/>
    </location>
</feature>
<keyword evidence="3" id="KW-1185">Reference proteome</keyword>
<dbReference type="RefSeq" id="WP_160045665.1">
    <property type="nucleotide sequence ID" value="NZ_BORQ01000007.1"/>
</dbReference>
<evidence type="ECO:0000313" key="2">
    <source>
        <dbReference type="EMBL" id="GIO33664.1"/>
    </source>
</evidence>
<comment type="caution">
    <text evidence="2">The sequence shown here is derived from an EMBL/GenBank/DDBJ whole genome shotgun (WGS) entry which is preliminary data.</text>
</comment>
<evidence type="ECO:0000313" key="3">
    <source>
        <dbReference type="Proteomes" id="UP000679779"/>
    </source>
</evidence>
<evidence type="ECO:0000256" key="1">
    <source>
        <dbReference type="SAM" id="MobiDB-lite"/>
    </source>
</evidence>
<sequence length="140" mass="15334">MDEGGNDLGNSGSDLPKWMRGANDEVDGAGSGEMDFESEGSGGSDHQENDNDQDAATDNNTSTVAAAIDPKKLVSFILEQQPTFEDIPYNFPELLRQRKEEGKTWLELAREIGVPSTQISSKYSVYKKRVAKMMQDEGVA</sequence>
<name>A0A919XJ52_9BACL</name>
<dbReference type="Proteomes" id="UP000679779">
    <property type="component" value="Unassembled WGS sequence"/>
</dbReference>
<reference evidence="2" key="1">
    <citation type="submission" date="2021-03" db="EMBL/GenBank/DDBJ databases">
        <title>Antimicrobial resistance genes in bacteria isolated from Japanese honey, and their potential for conferring macrolide and lincosamide resistance in the American foulbrood pathogen Paenibacillus larvae.</title>
        <authorList>
            <person name="Okamoto M."/>
            <person name="Kumagai M."/>
            <person name="Kanamori H."/>
            <person name="Takamatsu D."/>
        </authorList>
    </citation>
    <scope>NUCLEOTIDE SEQUENCE</scope>
    <source>
        <strain evidence="2">J2TS6</strain>
    </source>
</reference>
<dbReference type="EMBL" id="BORQ01000007">
    <property type="protein sequence ID" value="GIO33664.1"/>
    <property type="molecule type" value="Genomic_DNA"/>
</dbReference>
<accession>A0A919XJ52</accession>
<gene>
    <name evidence="2" type="ORF">J2TS6_48050</name>
</gene>
<dbReference type="AlphaFoldDB" id="A0A919XJ52"/>
<proteinExistence type="predicted"/>